<keyword evidence="5 9" id="KW-0812">Transmembrane</keyword>
<feature type="transmembrane region" description="Helical" evidence="9">
    <location>
        <begin position="116"/>
        <end position="138"/>
    </location>
</feature>
<feature type="transmembrane region" description="Helical" evidence="9">
    <location>
        <begin position="357"/>
        <end position="379"/>
    </location>
</feature>
<dbReference type="GO" id="GO:0042765">
    <property type="term" value="C:GPI-anchor transamidase complex"/>
    <property type="evidence" value="ECO:0007669"/>
    <property type="project" value="InterPro"/>
</dbReference>
<organism evidence="10 11">
    <name type="scientific">Wickerhamomyces anomalus (strain ATCC 58044 / CBS 1984 / NCYC 433 / NRRL Y-366-8)</name>
    <name type="common">Yeast</name>
    <name type="synonym">Hansenula anomala</name>
    <dbReference type="NCBI Taxonomy" id="683960"/>
    <lineage>
        <taxon>Eukaryota</taxon>
        <taxon>Fungi</taxon>
        <taxon>Dikarya</taxon>
        <taxon>Ascomycota</taxon>
        <taxon>Saccharomycotina</taxon>
        <taxon>Saccharomycetes</taxon>
        <taxon>Phaffomycetales</taxon>
        <taxon>Wickerhamomycetaceae</taxon>
        <taxon>Wickerhamomyces</taxon>
    </lineage>
</organism>
<keyword evidence="6" id="KW-0256">Endoplasmic reticulum</keyword>
<feature type="transmembrane region" description="Helical" evidence="9">
    <location>
        <begin position="158"/>
        <end position="184"/>
    </location>
</feature>
<dbReference type="GO" id="GO:0016255">
    <property type="term" value="P:attachment of GPI anchor to protein"/>
    <property type="evidence" value="ECO:0007669"/>
    <property type="project" value="InterPro"/>
</dbReference>
<keyword evidence="8 9" id="KW-0472">Membrane</keyword>
<evidence type="ECO:0000256" key="8">
    <source>
        <dbReference type="ARBA" id="ARBA00023136"/>
    </source>
</evidence>
<keyword evidence="7 9" id="KW-1133">Transmembrane helix</keyword>
<keyword evidence="4" id="KW-0337">GPI-anchor biosynthesis</keyword>
<name>A0A1E3P6R0_WICAA</name>
<evidence type="ECO:0000256" key="7">
    <source>
        <dbReference type="ARBA" id="ARBA00022989"/>
    </source>
</evidence>
<feature type="transmembrane region" description="Helical" evidence="9">
    <location>
        <begin position="84"/>
        <end position="104"/>
    </location>
</feature>
<dbReference type="UniPathway" id="UPA00196"/>
<evidence type="ECO:0000256" key="1">
    <source>
        <dbReference type="ARBA" id="ARBA00004477"/>
    </source>
</evidence>
<feature type="transmembrane region" description="Helical" evidence="9">
    <location>
        <begin position="196"/>
        <end position="218"/>
    </location>
</feature>
<evidence type="ECO:0008006" key="12">
    <source>
        <dbReference type="Google" id="ProtNLM"/>
    </source>
</evidence>
<evidence type="ECO:0000256" key="2">
    <source>
        <dbReference type="ARBA" id="ARBA00004687"/>
    </source>
</evidence>
<evidence type="ECO:0000313" key="10">
    <source>
        <dbReference type="EMBL" id="ODQ60980.1"/>
    </source>
</evidence>
<dbReference type="GeneID" id="30202761"/>
<sequence>MGIKKKIVIILAFVIRFGIFIIAPSIANSLEESIEFSTLITSYKSLKEGLFLYSNNINPYDGGVVHHQPLLIILYQYFQDFDQLLYSIVDSYIVYYLIRISANISSKNETIFFKPWIVGLIYALNPLAILSTLSKSTVLFQNFFIVWTLNSALNNDVFLTGVGISIASYLSYHPIFLVIPLIKLIHQNNNGQNQKVWLFLVSTVISLGLLIGSSFYILGQDWKFIESTYGTVLKFTKIAPNLGLWWYYFTEMFEFFIPFYNSVFNLYNISFVLPLTIRLNGIFAFILSWGWLIFSKSYPSLGDLSLYISLLFLLKPVFPFLRYPVISILLLLHSIILSPIFYHLWIDLGSGNSNFFYAITLVYSLGIISTLVDFTWGYLRYEYDSDESNVKLKVTQI</sequence>
<evidence type="ECO:0000256" key="4">
    <source>
        <dbReference type="ARBA" id="ARBA00022502"/>
    </source>
</evidence>
<evidence type="ECO:0000256" key="9">
    <source>
        <dbReference type="SAM" id="Phobius"/>
    </source>
</evidence>
<dbReference type="AlphaFoldDB" id="A0A1E3P6R0"/>
<gene>
    <name evidence="10" type="ORF">WICANDRAFT_83261</name>
</gene>
<feature type="transmembrane region" description="Helical" evidence="9">
    <location>
        <begin position="238"/>
        <end position="259"/>
    </location>
</feature>
<dbReference type="RefSeq" id="XP_019040187.1">
    <property type="nucleotide sequence ID" value="XM_019185515.1"/>
</dbReference>
<dbReference type="EMBL" id="KV454209">
    <property type="protein sequence ID" value="ODQ60980.1"/>
    <property type="molecule type" value="Genomic_DNA"/>
</dbReference>
<dbReference type="GO" id="GO:0006506">
    <property type="term" value="P:GPI anchor biosynthetic process"/>
    <property type="evidence" value="ECO:0007669"/>
    <property type="project" value="UniProtKB-UniPathway"/>
</dbReference>
<evidence type="ECO:0000256" key="3">
    <source>
        <dbReference type="ARBA" id="ARBA00010026"/>
    </source>
</evidence>
<dbReference type="PANTHER" id="PTHR13121:SF0">
    <property type="entry name" value="PHOSPHATIDYLINOSITOL GLYCAN ANCHOR BIOSYNTHESIS CLASS U PROTEIN"/>
    <property type="match status" value="1"/>
</dbReference>
<protein>
    <recommendedName>
        <fullName evidence="12">GPI transamidase component GAB1</fullName>
    </recommendedName>
</protein>
<dbReference type="Proteomes" id="UP000094112">
    <property type="component" value="Unassembled WGS sequence"/>
</dbReference>
<accession>A0A1E3P6R0</accession>
<dbReference type="PANTHER" id="PTHR13121">
    <property type="entry name" value="GPI TRANSAMIDASE COMPONENT PIG-U"/>
    <property type="match status" value="1"/>
</dbReference>
<comment type="pathway">
    <text evidence="2">Glycolipid biosynthesis; glycosylphosphatidylinositol-anchor biosynthesis.</text>
</comment>
<dbReference type="STRING" id="683960.A0A1E3P6R0"/>
<dbReference type="Pfam" id="PF06728">
    <property type="entry name" value="PIG-U"/>
    <property type="match status" value="1"/>
</dbReference>
<feature type="transmembrane region" description="Helical" evidence="9">
    <location>
        <begin position="271"/>
        <end position="292"/>
    </location>
</feature>
<keyword evidence="11" id="KW-1185">Reference proteome</keyword>
<proteinExistence type="inferred from homology"/>
<feature type="transmembrane region" description="Helical" evidence="9">
    <location>
        <begin position="328"/>
        <end position="345"/>
    </location>
</feature>
<evidence type="ECO:0000256" key="6">
    <source>
        <dbReference type="ARBA" id="ARBA00022824"/>
    </source>
</evidence>
<feature type="transmembrane region" description="Helical" evidence="9">
    <location>
        <begin position="7"/>
        <end position="27"/>
    </location>
</feature>
<dbReference type="OrthoDB" id="549017at2759"/>
<reference evidence="10 11" key="1">
    <citation type="journal article" date="2016" name="Proc. Natl. Acad. Sci. U.S.A.">
        <title>Comparative genomics of biotechnologically important yeasts.</title>
        <authorList>
            <person name="Riley R."/>
            <person name="Haridas S."/>
            <person name="Wolfe K.H."/>
            <person name="Lopes M.R."/>
            <person name="Hittinger C.T."/>
            <person name="Goeker M."/>
            <person name="Salamov A.A."/>
            <person name="Wisecaver J.H."/>
            <person name="Long T.M."/>
            <person name="Calvey C.H."/>
            <person name="Aerts A.L."/>
            <person name="Barry K.W."/>
            <person name="Choi C."/>
            <person name="Clum A."/>
            <person name="Coughlan A.Y."/>
            <person name="Deshpande S."/>
            <person name="Douglass A.P."/>
            <person name="Hanson S.J."/>
            <person name="Klenk H.-P."/>
            <person name="LaButti K.M."/>
            <person name="Lapidus A."/>
            <person name="Lindquist E.A."/>
            <person name="Lipzen A.M."/>
            <person name="Meier-Kolthoff J.P."/>
            <person name="Ohm R.A."/>
            <person name="Otillar R.P."/>
            <person name="Pangilinan J.L."/>
            <person name="Peng Y."/>
            <person name="Rokas A."/>
            <person name="Rosa C.A."/>
            <person name="Scheuner C."/>
            <person name="Sibirny A.A."/>
            <person name="Slot J.C."/>
            <person name="Stielow J.B."/>
            <person name="Sun H."/>
            <person name="Kurtzman C.P."/>
            <person name="Blackwell M."/>
            <person name="Grigoriev I.V."/>
            <person name="Jeffries T.W."/>
        </authorList>
    </citation>
    <scope>NUCLEOTIDE SEQUENCE [LARGE SCALE GENOMIC DNA]</scope>
    <source>
        <strain evidence="11">ATCC 58044 / CBS 1984 / NCYC 433 / NRRL Y-366-8</strain>
    </source>
</reference>
<comment type="similarity">
    <text evidence="3">Belongs to the PIGU family.</text>
</comment>
<evidence type="ECO:0000256" key="5">
    <source>
        <dbReference type="ARBA" id="ARBA00022692"/>
    </source>
</evidence>
<evidence type="ECO:0000313" key="11">
    <source>
        <dbReference type="Proteomes" id="UP000094112"/>
    </source>
</evidence>
<dbReference type="InterPro" id="IPR009600">
    <property type="entry name" value="PIG-U"/>
</dbReference>
<comment type="subcellular location">
    <subcellularLocation>
        <location evidence="1">Endoplasmic reticulum membrane</location>
        <topology evidence="1">Multi-pass membrane protein</topology>
    </subcellularLocation>
</comment>